<dbReference type="PANTHER" id="PTHR43280">
    <property type="entry name" value="ARAC-FAMILY TRANSCRIPTIONAL REGULATOR"/>
    <property type="match status" value="1"/>
</dbReference>
<dbReference type="RefSeq" id="WP_378988897.1">
    <property type="nucleotide sequence ID" value="NZ_JBHSBW010000016.1"/>
</dbReference>
<evidence type="ECO:0000256" key="2">
    <source>
        <dbReference type="ARBA" id="ARBA00023125"/>
    </source>
</evidence>
<dbReference type="InterPro" id="IPR003313">
    <property type="entry name" value="AraC-bd"/>
</dbReference>
<feature type="domain" description="HTH araC/xylS-type" evidence="4">
    <location>
        <begin position="180"/>
        <end position="278"/>
    </location>
</feature>
<dbReference type="EMBL" id="JBHSBW010000016">
    <property type="protein sequence ID" value="MFC4213590.1"/>
    <property type="molecule type" value="Genomic_DNA"/>
</dbReference>
<evidence type="ECO:0000259" key="4">
    <source>
        <dbReference type="PROSITE" id="PS01124"/>
    </source>
</evidence>
<evidence type="ECO:0000256" key="1">
    <source>
        <dbReference type="ARBA" id="ARBA00023015"/>
    </source>
</evidence>
<dbReference type="Pfam" id="PF12833">
    <property type="entry name" value="HTH_18"/>
    <property type="match status" value="1"/>
</dbReference>
<dbReference type="PANTHER" id="PTHR43280:SF27">
    <property type="entry name" value="TRANSCRIPTIONAL REGULATOR MTLR"/>
    <property type="match status" value="1"/>
</dbReference>
<dbReference type="CDD" id="cd06976">
    <property type="entry name" value="cupin_MtlR-like_N"/>
    <property type="match status" value="1"/>
</dbReference>
<keyword evidence="6" id="KW-1185">Reference proteome</keyword>
<dbReference type="Proteomes" id="UP001595789">
    <property type="component" value="Unassembled WGS sequence"/>
</dbReference>
<dbReference type="Gene3D" id="2.60.120.10">
    <property type="entry name" value="Jelly Rolls"/>
    <property type="match status" value="1"/>
</dbReference>
<dbReference type="InterPro" id="IPR011051">
    <property type="entry name" value="RmlC_Cupin_sf"/>
</dbReference>
<proteinExistence type="predicted"/>
<dbReference type="SUPFAM" id="SSF51182">
    <property type="entry name" value="RmlC-like cupins"/>
    <property type="match status" value="1"/>
</dbReference>
<dbReference type="Gene3D" id="1.10.10.60">
    <property type="entry name" value="Homeodomain-like"/>
    <property type="match status" value="2"/>
</dbReference>
<organism evidence="5 6">
    <name type="scientific">Pedobacter lithocola</name>
    <dbReference type="NCBI Taxonomy" id="1908239"/>
    <lineage>
        <taxon>Bacteria</taxon>
        <taxon>Pseudomonadati</taxon>
        <taxon>Bacteroidota</taxon>
        <taxon>Sphingobacteriia</taxon>
        <taxon>Sphingobacteriales</taxon>
        <taxon>Sphingobacteriaceae</taxon>
        <taxon>Pedobacter</taxon>
    </lineage>
</organism>
<comment type="caution">
    <text evidence="5">The sequence shown here is derived from an EMBL/GenBank/DDBJ whole genome shotgun (WGS) entry which is preliminary data.</text>
</comment>
<dbReference type="Pfam" id="PF02311">
    <property type="entry name" value="AraC_binding"/>
    <property type="match status" value="1"/>
</dbReference>
<keyword evidence="2" id="KW-0238">DNA-binding</keyword>
<reference evidence="6" key="1">
    <citation type="journal article" date="2019" name="Int. J. Syst. Evol. Microbiol.">
        <title>The Global Catalogue of Microorganisms (GCM) 10K type strain sequencing project: providing services to taxonomists for standard genome sequencing and annotation.</title>
        <authorList>
            <consortium name="The Broad Institute Genomics Platform"/>
            <consortium name="The Broad Institute Genome Sequencing Center for Infectious Disease"/>
            <person name="Wu L."/>
            <person name="Ma J."/>
        </authorList>
    </citation>
    <scope>NUCLEOTIDE SEQUENCE [LARGE SCALE GENOMIC DNA]</scope>
    <source>
        <strain evidence="6">CCM 8691</strain>
    </source>
</reference>
<keyword evidence="3" id="KW-0804">Transcription</keyword>
<name>A0ABV8PHS0_9SPHI</name>
<evidence type="ECO:0000313" key="5">
    <source>
        <dbReference type="EMBL" id="MFC4213590.1"/>
    </source>
</evidence>
<dbReference type="InterPro" id="IPR009057">
    <property type="entry name" value="Homeodomain-like_sf"/>
</dbReference>
<keyword evidence="1" id="KW-0805">Transcription regulation</keyword>
<dbReference type="PROSITE" id="PS01124">
    <property type="entry name" value="HTH_ARAC_FAMILY_2"/>
    <property type="match status" value="1"/>
</dbReference>
<dbReference type="SUPFAM" id="SSF46689">
    <property type="entry name" value="Homeodomain-like"/>
    <property type="match status" value="1"/>
</dbReference>
<evidence type="ECO:0000313" key="6">
    <source>
        <dbReference type="Proteomes" id="UP001595789"/>
    </source>
</evidence>
<dbReference type="InterPro" id="IPR018060">
    <property type="entry name" value="HTH_AraC"/>
</dbReference>
<gene>
    <name evidence="5" type="ORF">ACFOWA_20535</name>
</gene>
<dbReference type="SMART" id="SM00342">
    <property type="entry name" value="HTH_ARAC"/>
    <property type="match status" value="1"/>
</dbReference>
<protein>
    <submittedName>
        <fullName evidence="5">AraC family transcriptional regulator</fullName>
    </submittedName>
</protein>
<sequence length="283" mass="32303">MKPIVQKLPLTENSSFVSRSYRTPNFEVPWHHHVEYELILFTEGSGMSFIGNYIGGFETGDIFFLGKNLPHTFQKREKDLITSAIVIQFREDCWGEDFFLADECSPIRELFAISAKGLKVSNSSKIALTALIKELEHIVGFQRVIGLCNCLNIIASVTDYLLLSTGMVRQSDPKSNDKIDKIFDFTICSFKRPIELQEVASIGNMSVPAFCSYFKKCTKKTYISFLNEVRIGYACRSLANVDKSINQVCFESGFQTLQNFNKQFYKLKQVTPSAYRKKIIRNL</sequence>
<dbReference type="InterPro" id="IPR014710">
    <property type="entry name" value="RmlC-like_jellyroll"/>
</dbReference>
<accession>A0ABV8PHS0</accession>
<evidence type="ECO:0000256" key="3">
    <source>
        <dbReference type="ARBA" id="ARBA00023163"/>
    </source>
</evidence>